<dbReference type="PANTHER" id="PTHR33705">
    <property type="entry name" value="PHOSPHOCARRIER PROTEIN HPR"/>
    <property type="match status" value="1"/>
</dbReference>
<feature type="domain" description="HPr" evidence="7">
    <location>
        <begin position="1"/>
        <end position="86"/>
    </location>
</feature>
<evidence type="ECO:0000256" key="4">
    <source>
        <dbReference type="ARBA" id="ARBA00022490"/>
    </source>
</evidence>
<dbReference type="InterPro" id="IPR035895">
    <property type="entry name" value="HPr-like_sf"/>
</dbReference>
<gene>
    <name evidence="8" type="ORF">EDM56_07715</name>
</gene>
<dbReference type="NCBIfam" id="TIGR01003">
    <property type="entry name" value="PTS_HPr_family"/>
    <property type="match status" value="1"/>
</dbReference>
<proteinExistence type="predicted"/>
<organism evidence="8 9">
    <name type="scientific">Brevibacillus fluminis</name>
    <dbReference type="NCBI Taxonomy" id="511487"/>
    <lineage>
        <taxon>Bacteria</taxon>
        <taxon>Bacillati</taxon>
        <taxon>Bacillota</taxon>
        <taxon>Bacilli</taxon>
        <taxon>Bacillales</taxon>
        <taxon>Paenibacillaceae</taxon>
        <taxon>Brevibacillus</taxon>
    </lineage>
</organism>
<comment type="subcellular location">
    <subcellularLocation>
        <location evidence="2">Cytoplasm</location>
    </subcellularLocation>
</comment>
<dbReference type="InterPro" id="IPR050399">
    <property type="entry name" value="HPr"/>
</dbReference>
<evidence type="ECO:0000256" key="6">
    <source>
        <dbReference type="ARBA" id="ARBA00022683"/>
    </source>
</evidence>
<dbReference type="Gene3D" id="3.30.1340.10">
    <property type="entry name" value="HPr-like"/>
    <property type="match status" value="1"/>
</dbReference>
<dbReference type="EMBL" id="RHHQ01000007">
    <property type="protein sequence ID" value="RNB90392.1"/>
    <property type="molecule type" value="Genomic_DNA"/>
</dbReference>
<comment type="function">
    <text evidence="1">General (non sugar-specific) component of the phosphoenolpyruvate-dependent sugar phosphotransferase system (sugar PTS). This major carbohydrate active-transport system catalyzes the phosphorylation of incoming sugar substrates concomitantly with their translocation across the cell membrane. The phosphoryl group from phosphoenolpyruvate (PEP) is transferred to the phosphoryl carrier protein HPr by enzyme I. Phospho-HPr then transfers it to the PTS EIIA domain.</text>
</comment>
<sequence>MAEANVVVTNKSGLHARPAAQFVETARKFTSSITIVKGMAKANGKSITCIMGLGIGSGTEIAIVAQGEDEHKAVQELKELVGTLKD</sequence>
<keyword evidence="9" id="KW-1185">Reference proteome</keyword>
<dbReference type="RefSeq" id="WP_122917320.1">
    <property type="nucleotide sequence ID" value="NZ_RHHQ01000007.1"/>
</dbReference>
<dbReference type="InterPro" id="IPR000032">
    <property type="entry name" value="HPr-like"/>
</dbReference>
<dbReference type="GO" id="GO:0005737">
    <property type="term" value="C:cytoplasm"/>
    <property type="evidence" value="ECO:0007669"/>
    <property type="project" value="UniProtKB-SubCell"/>
</dbReference>
<dbReference type="Proteomes" id="UP000271031">
    <property type="component" value="Unassembled WGS sequence"/>
</dbReference>
<dbReference type="PROSITE" id="PS51350">
    <property type="entry name" value="PTS_HPR_DOM"/>
    <property type="match status" value="1"/>
</dbReference>
<reference evidence="8 9" key="1">
    <citation type="submission" date="2018-10" db="EMBL/GenBank/DDBJ databases">
        <title>Phylogenomics of Brevibacillus.</title>
        <authorList>
            <person name="Dunlap C."/>
        </authorList>
    </citation>
    <scope>NUCLEOTIDE SEQUENCE [LARGE SCALE GENOMIC DNA]</scope>
    <source>
        <strain evidence="8 9">JCM 15716</strain>
    </source>
</reference>
<dbReference type="Pfam" id="PF00381">
    <property type="entry name" value="PTS-HPr"/>
    <property type="match status" value="1"/>
</dbReference>
<dbReference type="PROSITE" id="PS00369">
    <property type="entry name" value="PTS_HPR_HIS"/>
    <property type="match status" value="1"/>
</dbReference>
<protein>
    <recommendedName>
        <fullName evidence="3">Phosphocarrier protein HPr</fullName>
    </recommendedName>
</protein>
<evidence type="ECO:0000313" key="8">
    <source>
        <dbReference type="EMBL" id="RNB90392.1"/>
    </source>
</evidence>
<evidence type="ECO:0000256" key="5">
    <source>
        <dbReference type="ARBA" id="ARBA00022597"/>
    </source>
</evidence>
<keyword evidence="5" id="KW-0762">Sugar transport</keyword>
<evidence type="ECO:0000256" key="2">
    <source>
        <dbReference type="ARBA" id="ARBA00004496"/>
    </source>
</evidence>
<dbReference type="AlphaFoldDB" id="A0A3M8DQN9"/>
<comment type="caution">
    <text evidence="8">The sequence shown here is derived from an EMBL/GenBank/DDBJ whole genome shotgun (WGS) entry which is preliminary data.</text>
</comment>
<accession>A0A3M8DQN9</accession>
<evidence type="ECO:0000256" key="1">
    <source>
        <dbReference type="ARBA" id="ARBA00003681"/>
    </source>
</evidence>
<evidence type="ECO:0000313" key="9">
    <source>
        <dbReference type="Proteomes" id="UP000271031"/>
    </source>
</evidence>
<dbReference type="GO" id="GO:0009401">
    <property type="term" value="P:phosphoenolpyruvate-dependent sugar phosphotransferase system"/>
    <property type="evidence" value="ECO:0007669"/>
    <property type="project" value="UniProtKB-KW"/>
</dbReference>
<dbReference type="PRINTS" id="PR00107">
    <property type="entry name" value="PHOSPHOCPHPR"/>
</dbReference>
<keyword evidence="6" id="KW-0598">Phosphotransferase system</keyword>
<dbReference type="InterPro" id="IPR001020">
    <property type="entry name" value="PTS_HPr_His_P_site"/>
</dbReference>
<dbReference type="CDD" id="cd00367">
    <property type="entry name" value="PTS-HPr_like"/>
    <property type="match status" value="1"/>
</dbReference>
<evidence type="ECO:0000259" key="7">
    <source>
        <dbReference type="PROSITE" id="PS51350"/>
    </source>
</evidence>
<dbReference type="OrthoDB" id="9809047at2"/>
<dbReference type="PANTHER" id="PTHR33705:SF2">
    <property type="entry name" value="PHOSPHOCARRIER PROTEIN NPR"/>
    <property type="match status" value="1"/>
</dbReference>
<dbReference type="SUPFAM" id="SSF55594">
    <property type="entry name" value="HPr-like"/>
    <property type="match status" value="1"/>
</dbReference>
<keyword evidence="5" id="KW-0813">Transport</keyword>
<name>A0A3M8DQN9_9BACL</name>
<evidence type="ECO:0000256" key="3">
    <source>
        <dbReference type="ARBA" id="ARBA00020422"/>
    </source>
</evidence>
<keyword evidence="4" id="KW-0963">Cytoplasm</keyword>